<evidence type="ECO:0000256" key="7">
    <source>
        <dbReference type="HAMAP-Rule" id="MF_01131"/>
    </source>
</evidence>
<keyword evidence="4 7" id="KW-0520">NAD</keyword>
<dbReference type="GO" id="GO:0005737">
    <property type="term" value="C:cytoplasm"/>
    <property type="evidence" value="ECO:0007669"/>
    <property type="project" value="UniProtKB-SubCell"/>
</dbReference>
<dbReference type="NCBIfam" id="NF003994">
    <property type="entry name" value="PRK05472.2-3"/>
    <property type="match status" value="1"/>
</dbReference>
<protein>
    <recommendedName>
        <fullName evidence="7">Redox-sensing transcriptional repressor Rex</fullName>
    </recommendedName>
</protein>
<dbReference type="AlphaFoldDB" id="A0A9D1IDQ0"/>
<keyword evidence="3 7" id="KW-0805">Transcription regulation</keyword>
<comment type="similarity">
    <text evidence="7">Belongs to the transcriptional regulatory Rex family.</text>
</comment>
<dbReference type="GO" id="GO:0051775">
    <property type="term" value="P:response to redox state"/>
    <property type="evidence" value="ECO:0007669"/>
    <property type="project" value="InterPro"/>
</dbReference>
<dbReference type="SUPFAM" id="SSF51735">
    <property type="entry name" value="NAD(P)-binding Rossmann-fold domains"/>
    <property type="match status" value="1"/>
</dbReference>
<dbReference type="SUPFAM" id="SSF46785">
    <property type="entry name" value="Winged helix' DNA-binding domain"/>
    <property type="match status" value="1"/>
</dbReference>
<evidence type="ECO:0000256" key="1">
    <source>
        <dbReference type="ARBA" id="ARBA00022490"/>
    </source>
</evidence>
<gene>
    <name evidence="7" type="primary">rex</name>
    <name evidence="9" type="ORF">IAC53_00960</name>
</gene>
<evidence type="ECO:0000256" key="3">
    <source>
        <dbReference type="ARBA" id="ARBA00023015"/>
    </source>
</evidence>
<dbReference type="GO" id="GO:0003677">
    <property type="term" value="F:DNA binding"/>
    <property type="evidence" value="ECO:0007669"/>
    <property type="project" value="UniProtKB-UniRule"/>
</dbReference>
<dbReference type="GO" id="GO:0003700">
    <property type="term" value="F:DNA-binding transcription factor activity"/>
    <property type="evidence" value="ECO:0007669"/>
    <property type="project" value="UniProtKB-UniRule"/>
</dbReference>
<organism evidence="9 10">
    <name type="scientific">Candidatus Fimenecus excrementigallinarum</name>
    <dbReference type="NCBI Taxonomy" id="2840816"/>
    <lineage>
        <taxon>Bacteria</taxon>
        <taxon>Bacillati</taxon>
        <taxon>Bacillota</taxon>
        <taxon>Clostridia</taxon>
        <taxon>Candidatus Fimenecus</taxon>
    </lineage>
</organism>
<sequence length="222" mass="23875">MAQVRSGVRSVSRQTLLRLPVYLDFLKRLPAGDARISAPKLAAALGLNEVQVRKDLAAVSSCAGKPKTGFEVARLVRDIEAFLGYDSVNEAVLVGAGKLGRALLGYEGFAQFGIRLVAAFDREADETAPYIRGAPKILPVSKLTDLCRRMGVHIGIITVPAESAQEVCDMLVEGGVRAVWNFAPVRLRVPDGVLLQNENIASSLAVLSAHLKQSLQASMQIR</sequence>
<dbReference type="InterPro" id="IPR036390">
    <property type="entry name" value="WH_DNA-bd_sf"/>
</dbReference>
<dbReference type="SMART" id="SM00881">
    <property type="entry name" value="CoA_binding"/>
    <property type="match status" value="1"/>
</dbReference>
<evidence type="ECO:0000313" key="9">
    <source>
        <dbReference type="EMBL" id="HIU35163.1"/>
    </source>
</evidence>
<reference evidence="9" key="2">
    <citation type="journal article" date="2021" name="PeerJ">
        <title>Extensive microbial diversity within the chicken gut microbiome revealed by metagenomics and culture.</title>
        <authorList>
            <person name="Gilroy R."/>
            <person name="Ravi A."/>
            <person name="Getino M."/>
            <person name="Pursley I."/>
            <person name="Horton D.L."/>
            <person name="Alikhan N.F."/>
            <person name="Baker D."/>
            <person name="Gharbi K."/>
            <person name="Hall N."/>
            <person name="Watson M."/>
            <person name="Adriaenssens E.M."/>
            <person name="Foster-Nyarko E."/>
            <person name="Jarju S."/>
            <person name="Secka A."/>
            <person name="Antonio M."/>
            <person name="Oren A."/>
            <person name="Chaudhuri R.R."/>
            <person name="La Ragione R."/>
            <person name="Hildebrand F."/>
            <person name="Pallen M.J."/>
        </authorList>
    </citation>
    <scope>NUCLEOTIDE SEQUENCE</scope>
    <source>
        <strain evidence="9">ChiGjej1B1-19959</strain>
    </source>
</reference>
<dbReference type="Proteomes" id="UP000824071">
    <property type="component" value="Unassembled WGS sequence"/>
</dbReference>
<dbReference type="PANTHER" id="PTHR35786:SF1">
    <property type="entry name" value="REDOX-SENSING TRANSCRIPTIONAL REPRESSOR REX 1"/>
    <property type="match status" value="1"/>
</dbReference>
<dbReference type="Pfam" id="PF02629">
    <property type="entry name" value="CoA_binding"/>
    <property type="match status" value="1"/>
</dbReference>
<accession>A0A9D1IDQ0</accession>
<evidence type="ECO:0000259" key="8">
    <source>
        <dbReference type="SMART" id="SM00881"/>
    </source>
</evidence>
<keyword evidence="2 7" id="KW-0678">Repressor</keyword>
<feature type="binding site" evidence="7">
    <location>
        <begin position="95"/>
        <end position="100"/>
    </location>
    <ligand>
        <name>NAD(+)</name>
        <dbReference type="ChEBI" id="CHEBI:57540"/>
    </ligand>
</feature>
<evidence type="ECO:0000313" key="10">
    <source>
        <dbReference type="Proteomes" id="UP000824071"/>
    </source>
</evidence>
<dbReference type="HAMAP" id="MF_01131">
    <property type="entry name" value="Rex"/>
    <property type="match status" value="1"/>
</dbReference>
<reference evidence="9" key="1">
    <citation type="submission" date="2020-10" db="EMBL/GenBank/DDBJ databases">
        <authorList>
            <person name="Gilroy R."/>
        </authorList>
    </citation>
    <scope>NUCLEOTIDE SEQUENCE</scope>
    <source>
        <strain evidence="9">ChiGjej1B1-19959</strain>
    </source>
</reference>
<evidence type="ECO:0000256" key="6">
    <source>
        <dbReference type="ARBA" id="ARBA00023163"/>
    </source>
</evidence>
<comment type="caution">
    <text evidence="9">The sequence shown here is derived from an EMBL/GenBank/DDBJ whole genome shotgun (WGS) entry which is preliminary data.</text>
</comment>
<feature type="domain" description="CoA-binding" evidence="8">
    <location>
        <begin position="84"/>
        <end position="186"/>
    </location>
</feature>
<comment type="caution">
    <text evidence="7">Lacks conserved residue(s) required for the propagation of feature annotation.</text>
</comment>
<dbReference type="GO" id="GO:0045892">
    <property type="term" value="P:negative regulation of DNA-templated transcription"/>
    <property type="evidence" value="ECO:0007669"/>
    <property type="project" value="InterPro"/>
</dbReference>
<evidence type="ECO:0000256" key="2">
    <source>
        <dbReference type="ARBA" id="ARBA00022491"/>
    </source>
</evidence>
<dbReference type="Pfam" id="PF06971">
    <property type="entry name" value="Put_DNA-bind_N"/>
    <property type="match status" value="1"/>
</dbReference>
<dbReference type="NCBIfam" id="NF003995">
    <property type="entry name" value="PRK05472.2-4"/>
    <property type="match status" value="1"/>
</dbReference>
<dbReference type="InterPro" id="IPR036388">
    <property type="entry name" value="WH-like_DNA-bd_sf"/>
</dbReference>
<dbReference type="PANTHER" id="PTHR35786">
    <property type="entry name" value="REDOX-SENSING TRANSCRIPTIONAL REPRESSOR REX"/>
    <property type="match status" value="1"/>
</dbReference>
<keyword evidence="5 7" id="KW-0238">DNA-binding</keyword>
<comment type="subunit">
    <text evidence="7">Homodimer.</text>
</comment>
<name>A0A9D1IDQ0_9FIRM</name>
<evidence type="ECO:0000256" key="5">
    <source>
        <dbReference type="ARBA" id="ARBA00023125"/>
    </source>
</evidence>
<dbReference type="EMBL" id="DVMW01000008">
    <property type="protein sequence ID" value="HIU35163.1"/>
    <property type="molecule type" value="Genomic_DNA"/>
</dbReference>
<keyword evidence="6 7" id="KW-0804">Transcription</keyword>
<comment type="function">
    <text evidence="7">Modulates transcription in response to changes in cellular NADH/NAD(+) redox state.</text>
</comment>
<dbReference type="InterPro" id="IPR003781">
    <property type="entry name" value="CoA-bd"/>
</dbReference>
<comment type="subcellular location">
    <subcellularLocation>
        <location evidence="7">Cytoplasm</location>
    </subcellularLocation>
</comment>
<dbReference type="Gene3D" id="1.10.10.10">
    <property type="entry name" value="Winged helix-like DNA-binding domain superfamily/Winged helix DNA-binding domain"/>
    <property type="match status" value="1"/>
</dbReference>
<dbReference type="Gene3D" id="3.40.50.720">
    <property type="entry name" value="NAD(P)-binding Rossmann-like Domain"/>
    <property type="match status" value="1"/>
</dbReference>
<evidence type="ECO:0000256" key="4">
    <source>
        <dbReference type="ARBA" id="ARBA00023027"/>
    </source>
</evidence>
<dbReference type="InterPro" id="IPR009718">
    <property type="entry name" value="Rex_DNA-bd_C_dom"/>
</dbReference>
<dbReference type="NCBIfam" id="NF003996">
    <property type="entry name" value="PRK05472.2-5"/>
    <property type="match status" value="1"/>
</dbReference>
<dbReference type="InterPro" id="IPR022876">
    <property type="entry name" value="Tscrpt_rep_Rex"/>
</dbReference>
<keyword evidence="1 7" id="KW-0963">Cytoplasm</keyword>
<proteinExistence type="inferred from homology"/>
<dbReference type="InterPro" id="IPR036291">
    <property type="entry name" value="NAD(P)-bd_dom_sf"/>
</dbReference>